<dbReference type="EMBL" id="BT083849">
    <property type="protein sequence ID" value="ACR34202.1"/>
    <property type="molecule type" value="mRNA"/>
</dbReference>
<name>C4IZ52_MAIZE</name>
<accession>C4IZ52</accession>
<evidence type="ECO:0000256" key="1">
    <source>
        <dbReference type="SAM" id="MobiDB-lite"/>
    </source>
</evidence>
<evidence type="ECO:0000313" key="2">
    <source>
        <dbReference type="EMBL" id="ACR34202.1"/>
    </source>
</evidence>
<proteinExistence type="evidence at transcript level"/>
<reference evidence="2" key="1">
    <citation type="journal article" date="2009" name="PLoS Genet.">
        <title>Sequencing, mapping, and analysis of 27,455 maize full-length cDNAs.</title>
        <authorList>
            <person name="Soderlund C."/>
            <person name="Descour A."/>
            <person name="Kudrna D."/>
            <person name="Bomhoff M."/>
            <person name="Boyd L."/>
            <person name="Currie J."/>
            <person name="Angelova A."/>
            <person name="Collura K."/>
            <person name="Wissotski M."/>
            <person name="Ashley E."/>
            <person name="Morrow D."/>
            <person name="Fernandes J."/>
            <person name="Walbot V."/>
            <person name="Yu Y."/>
        </authorList>
    </citation>
    <scope>NUCLEOTIDE SEQUENCE</scope>
    <source>
        <strain evidence="2">B73</strain>
    </source>
</reference>
<dbReference type="AlphaFoldDB" id="C4IZ52"/>
<organism evidence="2">
    <name type="scientific">Zea mays</name>
    <name type="common">Maize</name>
    <dbReference type="NCBI Taxonomy" id="4577"/>
    <lineage>
        <taxon>Eukaryota</taxon>
        <taxon>Viridiplantae</taxon>
        <taxon>Streptophyta</taxon>
        <taxon>Embryophyta</taxon>
        <taxon>Tracheophyta</taxon>
        <taxon>Spermatophyta</taxon>
        <taxon>Magnoliopsida</taxon>
        <taxon>Liliopsida</taxon>
        <taxon>Poales</taxon>
        <taxon>Poaceae</taxon>
        <taxon>PACMAD clade</taxon>
        <taxon>Panicoideae</taxon>
        <taxon>Andropogonodae</taxon>
        <taxon>Andropogoneae</taxon>
        <taxon>Tripsacinae</taxon>
        <taxon>Zea</taxon>
    </lineage>
</organism>
<feature type="region of interest" description="Disordered" evidence="1">
    <location>
        <begin position="1"/>
        <end position="36"/>
    </location>
</feature>
<protein>
    <submittedName>
        <fullName evidence="2">Uncharacterized protein</fullName>
    </submittedName>
</protein>
<reference evidence="2" key="2">
    <citation type="submission" date="2012-06" db="EMBL/GenBank/DDBJ databases">
        <authorList>
            <person name="Yu Y."/>
            <person name="Currie J."/>
            <person name="Lomeli R."/>
            <person name="Angelova A."/>
            <person name="Collura K."/>
            <person name="Wissotski M."/>
            <person name="Campos D."/>
            <person name="Kudrna D."/>
            <person name="Golser W."/>
            <person name="Ashely E."/>
            <person name="Descour A."/>
            <person name="Fernandes J."/>
            <person name="Soderlund C."/>
            <person name="Walbot V."/>
        </authorList>
    </citation>
    <scope>NUCLEOTIDE SEQUENCE</scope>
    <source>
        <strain evidence="2">B73</strain>
    </source>
</reference>
<sequence length="60" mass="6500">MCAAYTTRRPSPPTNSKAKEPHARPRIHSSLTGHIPSERLTLTHFVPLVVSPKPNGKSGS</sequence>